<sequence length="41" mass="4743">MNQRVAKRVTGHLSQTCVDCRARYRRIVSIQSGRCLHRTNA</sequence>
<evidence type="ECO:0000313" key="1">
    <source>
        <dbReference type="EMBL" id="RMO62020.1"/>
    </source>
</evidence>
<protein>
    <submittedName>
        <fullName evidence="1">Uncharacterized protein</fullName>
    </submittedName>
</protein>
<reference evidence="1 2" key="1">
    <citation type="submission" date="2018-08" db="EMBL/GenBank/DDBJ databases">
        <title>Recombination of ecologically and evolutionarily significant loci maintains genetic cohesion in the Pseudomonas syringae species complex.</title>
        <authorList>
            <person name="Dillon M."/>
            <person name="Thakur S."/>
            <person name="Almeida R.N.D."/>
            <person name="Weir B.S."/>
            <person name="Guttman D.S."/>
        </authorList>
    </citation>
    <scope>NUCLEOTIDE SEQUENCE [LARGE SCALE GENOMIC DNA]</scope>
    <source>
        <strain evidence="1 2">ICMP 4388</strain>
    </source>
</reference>
<proteinExistence type="predicted"/>
<name>A0A3M3WWC0_PSEAP</name>
<dbReference type="EMBL" id="RBPX01000265">
    <property type="protein sequence ID" value="RMO62020.1"/>
    <property type="molecule type" value="Genomic_DNA"/>
</dbReference>
<gene>
    <name evidence="1" type="ORF">ALQ37_101929</name>
</gene>
<organism evidence="1 2">
    <name type="scientific">Pseudomonas syringae pv. aptata</name>
    <dbReference type="NCBI Taxonomy" id="83167"/>
    <lineage>
        <taxon>Bacteria</taxon>
        <taxon>Pseudomonadati</taxon>
        <taxon>Pseudomonadota</taxon>
        <taxon>Gammaproteobacteria</taxon>
        <taxon>Pseudomonadales</taxon>
        <taxon>Pseudomonadaceae</taxon>
        <taxon>Pseudomonas</taxon>
        <taxon>Pseudomonas syringae</taxon>
    </lineage>
</organism>
<comment type="caution">
    <text evidence="1">The sequence shown here is derived from an EMBL/GenBank/DDBJ whole genome shotgun (WGS) entry which is preliminary data.</text>
</comment>
<evidence type="ECO:0000313" key="2">
    <source>
        <dbReference type="Proteomes" id="UP000274541"/>
    </source>
</evidence>
<dbReference type="Proteomes" id="UP000274541">
    <property type="component" value="Unassembled WGS sequence"/>
</dbReference>
<accession>A0A3M3WWC0</accession>
<dbReference type="AlphaFoldDB" id="A0A3M3WWC0"/>